<keyword evidence="4 12" id="KW-0328">Glycosyltransferase</keyword>
<dbReference type="InterPro" id="IPR038577">
    <property type="entry name" value="GT10-like_C_sf"/>
</dbReference>
<feature type="domain" description="Fucosyltransferase C-terminal" evidence="13">
    <location>
        <begin position="315"/>
        <end position="490"/>
    </location>
</feature>
<dbReference type="SUPFAM" id="SSF53756">
    <property type="entry name" value="UDP-Glycosyltransferase/glycogen phosphorylase"/>
    <property type="match status" value="1"/>
</dbReference>
<sequence length="520" mass="61273">MVFGIIKLFKLFCLFFIVVNFYCIIKLFKGDYAMPPYTENTRLYQFTTMNDITTVSNDDYFHRISNDVRVFSGPTIVSQNAEYQYKEQTTTTHLLNKAMVLKKLMESSIVTISKKDRVLNRANGTLNVLTKEDIKDFNIWPDCDKPNDDRILEQMSLTYHLSNKLGNAAPKTINLYSGFAEDPNVIADDGTTYFKDCPLSCKVEWNRQSSHLEAADAIMLMTSTGKLVLPSHNRSPDQIWVFYNLEPAWVANQLKHRLSGPIINWTMTYYQHSTISIPYGKYIKFSDSEKYPFLKSQIQEHKQRDMYKVNDERMTKDRQAAVFMSNCFSRNNRLGYIHDLQRYINVDVYGQCGDLSCSKLRENECSELLEKHYKFYLAFENSNCQQYITEKFFENALRNHVIPVVMGGRRDNYVQMAPPNSFIHVKDFKNPESLAKYLIKIDKNNELFESYFDWHQQGMMINTLSWCRLCTMLHIKQYYPPRHYESIDKWWRFGGYCEKGMFARNELLKRIKNVTYLKNE</sequence>
<evidence type="ECO:0000259" key="14">
    <source>
        <dbReference type="Pfam" id="PF17039"/>
    </source>
</evidence>
<name>A0A8J1T527_OWEFU</name>
<dbReference type="Pfam" id="PF17039">
    <property type="entry name" value="Glyco_tran_10_N"/>
    <property type="match status" value="1"/>
</dbReference>
<organism evidence="15 16">
    <name type="scientific">Owenia fusiformis</name>
    <name type="common">Polychaete worm</name>
    <dbReference type="NCBI Taxonomy" id="6347"/>
    <lineage>
        <taxon>Eukaryota</taxon>
        <taxon>Metazoa</taxon>
        <taxon>Spiralia</taxon>
        <taxon>Lophotrochozoa</taxon>
        <taxon>Annelida</taxon>
        <taxon>Polychaeta</taxon>
        <taxon>Sedentaria</taxon>
        <taxon>Canalipalpata</taxon>
        <taxon>Sabellida</taxon>
        <taxon>Oweniida</taxon>
        <taxon>Oweniidae</taxon>
        <taxon>Owenia</taxon>
    </lineage>
</organism>
<keyword evidence="8 12" id="KW-1133">Transmembrane helix</keyword>
<evidence type="ECO:0000256" key="2">
    <source>
        <dbReference type="ARBA" id="ARBA00004922"/>
    </source>
</evidence>
<evidence type="ECO:0000259" key="13">
    <source>
        <dbReference type="Pfam" id="PF00852"/>
    </source>
</evidence>
<evidence type="ECO:0000256" key="5">
    <source>
        <dbReference type="ARBA" id="ARBA00022679"/>
    </source>
</evidence>
<evidence type="ECO:0000256" key="10">
    <source>
        <dbReference type="ARBA" id="ARBA00023136"/>
    </source>
</evidence>
<keyword evidence="10 12" id="KW-0472">Membrane</keyword>
<comment type="pathway">
    <text evidence="2">Protein modification; protein glycosylation.</text>
</comment>
<gene>
    <name evidence="15" type="ORF">OFUS_LOCUS11133</name>
</gene>
<evidence type="ECO:0000313" key="15">
    <source>
        <dbReference type="EMBL" id="CAH1785021.1"/>
    </source>
</evidence>
<keyword evidence="9 12" id="KW-0333">Golgi apparatus</keyword>
<evidence type="ECO:0000256" key="12">
    <source>
        <dbReference type="RuleBase" id="RU003832"/>
    </source>
</evidence>
<evidence type="ECO:0000256" key="1">
    <source>
        <dbReference type="ARBA" id="ARBA00004323"/>
    </source>
</evidence>
<dbReference type="GO" id="GO:0008417">
    <property type="term" value="F:fucosyltransferase activity"/>
    <property type="evidence" value="ECO:0007669"/>
    <property type="project" value="InterPro"/>
</dbReference>
<reference evidence="15" key="1">
    <citation type="submission" date="2022-03" db="EMBL/GenBank/DDBJ databases">
        <authorList>
            <person name="Martin C."/>
        </authorList>
    </citation>
    <scope>NUCLEOTIDE SEQUENCE</scope>
</reference>
<dbReference type="Pfam" id="PF00852">
    <property type="entry name" value="Glyco_transf_10"/>
    <property type="match status" value="1"/>
</dbReference>
<evidence type="ECO:0000256" key="9">
    <source>
        <dbReference type="ARBA" id="ARBA00023034"/>
    </source>
</evidence>
<dbReference type="InterPro" id="IPR055270">
    <property type="entry name" value="Glyco_tran_10_C"/>
</dbReference>
<protein>
    <recommendedName>
        <fullName evidence="12">Fucosyltransferase</fullName>
        <ecNumber evidence="12">2.4.1.-</ecNumber>
    </recommendedName>
</protein>
<feature type="transmembrane region" description="Helical" evidence="12">
    <location>
        <begin position="6"/>
        <end position="25"/>
    </location>
</feature>
<dbReference type="FunFam" id="3.40.50.11660:FF:000004">
    <property type="entry name" value="Glycoprotein 3-alpha-L-fucosyltransferase A"/>
    <property type="match status" value="1"/>
</dbReference>
<evidence type="ECO:0000313" key="16">
    <source>
        <dbReference type="Proteomes" id="UP000749559"/>
    </source>
</evidence>
<dbReference type="PANTHER" id="PTHR48438:SF1">
    <property type="entry name" value="ALPHA-(1,3)-FUCOSYLTRANSFERASE C-RELATED"/>
    <property type="match status" value="1"/>
</dbReference>
<feature type="domain" description="Fucosyltransferase N-terminal" evidence="14">
    <location>
        <begin position="200"/>
        <end position="280"/>
    </location>
</feature>
<dbReference type="Proteomes" id="UP000749559">
    <property type="component" value="Unassembled WGS sequence"/>
</dbReference>
<accession>A0A8J1T527</accession>
<comment type="subcellular location">
    <subcellularLocation>
        <location evidence="1">Golgi apparatus membrane</location>
        <topology evidence="1">Single-pass type II membrane protein</topology>
    </subcellularLocation>
    <subcellularLocation>
        <location evidence="12">Golgi apparatus</location>
        <location evidence="12">Golgi stack membrane</location>
        <topology evidence="12">Single-pass type II membrane protein</topology>
    </subcellularLocation>
</comment>
<keyword evidence="5 12" id="KW-0808">Transferase</keyword>
<dbReference type="PANTHER" id="PTHR48438">
    <property type="entry name" value="ALPHA-(1,3)-FUCOSYLTRANSFERASE C-RELATED"/>
    <property type="match status" value="1"/>
</dbReference>
<dbReference type="Gene3D" id="3.40.50.11660">
    <property type="entry name" value="Glycosyl transferase family 10, C-terminal domain"/>
    <property type="match status" value="1"/>
</dbReference>
<evidence type="ECO:0000256" key="11">
    <source>
        <dbReference type="ARBA" id="ARBA00023180"/>
    </source>
</evidence>
<dbReference type="InterPro" id="IPR031481">
    <property type="entry name" value="Glyco_tran_10_N"/>
</dbReference>
<keyword evidence="16" id="KW-1185">Reference proteome</keyword>
<dbReference type="GO" id="GO:0032580">
    <property type="term" value="C:Golgi cisterna membrane"/>
    <property type="evidence" value="ECO:0007669"/>
    <property type="project" value="UniProtKB-SubCell"/>
</dbReference>
<dbReference type="EMBL" id="CAIIXF020000005">
    <property type="protein sequence ID" value="CAH1785021.1"/>
    <property type="molecule type" value="Genomic_DNA"/>
</dbReference>
<dbReference type="UniPathway" id="UPA00378"/>
<evidence type="ECO:0000256" key="7">
    <source>
        <dbReference type="ARBA" id="ARBA00022968"/>
    </source>
</evidence>
<dbReference type="OrthoDB" id="427096at2759"/>
<evidence type="ECO:0000256" key="3">
    <source>
        <dbReference type="ARBA" id="ARBA00008919"/>
    </source>
</evidence>
<dbReference type="GO" id="GO:0000139">
    <property type="term" value="C:Golgi membrane"/>
    <property type="evidence" value="ECO:0007669"/>
    <property type="project" value="UniProtKB-SubCell"/>
</dbReference>
<comment type="caution">
    <text evidence="15">The sequence shown here is derived from an EMBL/GenBank/DDBJ whole genome shotgun (WGS) entry which is preliminary data.</text>
</comment>
<comment type="similarity">
    <text evidence="3 12">Belongs to the glycosyltransferase 10 family.</text>
</comment>
<evidence type="ECO:0000256" key="6">
    <source>
        <dbReference type="ARBA" id="ARBA00022692"/>
    </source>
</evidence>
<proteinExistence type="inferred from homology"/>
<evidence type="ECO:0000256" key="8">
    <source>
        <dbReference type="ARBA" id="ARBA00022989"/>
    </source>
</evidence>
<keyword evidence="6 12" id="KW-0812">Transmembrane</keyword>
<dbReference type="AlphaFoldDB" id="A0A8J1T527"/>
<dbReference type="EC" id="2.4.1.-" evidence="12"/>
<dbReference type="InterPro" id="IPR001503">
    <property type="entry name" value="Glyco_trans_10"/>
</dbReference>
<evidence type="ECO:0000256" key="4">
    <source>
        <dbReference type="ARBA" id="ARBA00022676"/>
    </source>
</evidence>
<keyword evidence="11" id="KW-0325">Glycoprotein</keyword>
<keyword evidence="7" id="KW-0735">Signal-anchor</keyword>